<dbReference type="Proteomes" id="UP000785613">
    <property type="component" value="Unassembled WGS sequence"/>
</dbReference>
<evidence type="ECO:0000313" key="2">
    <source>
        <dbReference type="EMBL" id="NHZ36868.1"/>
    </source>
</evidence>
<evidence type="ECO:0000313" key="3">
    <source>
        <dbReference type="Proteomes" id="UP000785613"/>
    </source>
</evidence>
<feature type="chain" id="PRO_5047386122" description="DUF4019 domain-containing protein" evidence="1">
    <location>
        <begin position="23"/>
        <end position="159"/>
    </location>
</feature>
<evidence type="ECO:0000256" key="1">
    <source>
        <dbReference type="SAM" id="SignalP"/>
    </source>
</evidence>
<gene>
    <name evidence="2" type="ORF">F0185_25195</name>
</gene>
<dbReference type="RefSeq" id="WP_167229195.1">
    <property type="nucleotide sequence ID" value="NZ_VUYU01000022.1"/>
</dbReference>
<proteinExistence type="predicted"/>
<comment type="caution">
    <text evidence="2">The sequence shown here is derived from an EMBL/GenBank/DDBJ whole genome shotgun (WGS) entry which is preliminary data.</text>
</comment>
<evidence type="ECO:0008006" key="4">
    <source>
        <dbReference type="Google" id="ProtNLM"/>
    </source>
</evidence>
<keyword evidence="1" id="KW-0732">Signal</keyword>
<feature type="signal peptide" evidence="1">
    <location>
        <begin position="1"/>
        <end position="22"/>
    </location>
</feature>
<sequence>MKSIHALVAGAALCGICSVAVAQTKTDAMCAVIDSFAEGIAVGETRSMELETQYGGSVNQIASKSCKPSVMDAKGRAICEWMMQNTSFEFMEHNISRVVKCVTKGMELIRKDVYVKSLSGEFSVYRPQADIQVTYQFNSPHDKRNFFAIRIKGVEPEED</sequence>
<reference evidence="2 3" key="1">
    <citation type="submission" date="2019-09" db="EMBL/GenBank/DDBJ databases">
        <title>Taxonomy of Antarctic Massilia spp.: description of Massilia rubra sp. nov., Massilia aquatica sp. nov., Massilia mucilaginosa sp. nov., Massilia frigida sp. nov. isolated from streams, lakes and regoliths.</title>
        <authorList>
            <person name="Holochova P."/>
            <person name="Sedlacek I."/>
            <person name="Kralova S."/>
            <person name="Maslanova I."/>
            <person name="Busse H.-J."/>
            <person name="Stankova E."/>
            <person name="Vrbovska V."/>
            <person name="Kovarovic V."/>
            <person name="Bartak M."/>
            <person name="Svec P."/>
            <person name="Pantucek R."/>
        </authorList>
    </citation>
    <scope>NUCLEOTIDE SEQUENCE [LARGE SCALE GENOMIC DNA]</scope>
    <source>
        <strain evidence="2 3">CCM 8692</strain>
    </source>
</reference>
<protein>
    <recommendedName>
        <fullName evidence="4">DUF4019 domain-containing protein</fullName>
    </recommendedName>
</protein>
<name>A0ABX0LPR7_9BURK</name>
<dbReference type="EMBL" id="VUYU01000022">
    <property type="protein sequence ID" value="NHZ36868.1"/>
    <property type="molecule type" value="Genomic_DNA"/>
</dbReference>
<organism evidence="2 3">
    <name type="scientific">Massilia rubra</name>
    <dbReference type="NCBI Taxonomy" id="2607910"/>
    <lineage>
        <taxon>Bacteria</taxon>
        <taxon>Pseudomonadati</taxon>
        <taxon>Pseudomonadota</taxon>
        <taxon>Betaproteobacteria</taxon>
        <taxon>Burkholderiales</taxon>
        <taxon>Oxalobacteraceae</taxon>
        <taxon>Telluria group</taxon>
        <taxon>Massilia</taxon>
    </lineage>
</organism>
<keyword evidence="3" id="KW-1185">Reference proteome</keyword>
<accession>A0ABX0LPR7</accession>